<protein>
    <submittedName>
        <fullName evidence="4">Uncharacterized protein</fullName>
    </submittedName>
</protein>
<gene>
    <name evidence="4" type="ORF">M011DRAFT_466545</name>
</gene>
<feature type="transmembrane region" description="Helical" evidence="2">
    <location>
        <begin position="369"/>
        <end position="394"/>
    </location>
</feature>
<evidence type="ECO:0000313" key="4">
    <source>
        <dbReference type="EMBL" id="KAF2748772.1"/>
    </source>
</evidence>
<feature type="transmembrane region" description="Helical" evidence="2">
    <location>
        <begin position="414"/>
        <end position="434"/>
    </location>
</feature>
<feature type="chain" id="PRO_5025516893" evidence="3">
    <location>
        <begin position="22"/>
        <end position="521"/>
    </location>
</feature>
<name>A0A6A6VDT2_9PLEO</name>
<feature type="compositionally biased region" description="Basic and acidic residues" evidence="1">
    <location>
        <begin position="488"/>
        <end position="502"/>
    </location>
</feature>
<feature type="region of interest" description="Disordered" evidence="1">
    <location>
        <begin position="457"/>
        <end position="521"/>
    </location>
</feature>
<feature type="transmembrane region" description="Helical" evidence="2">
    <location>
        <begin position="154"/>
        <end position="176"/>
    </location>
</feature>
<dbReference type="EMBL" id="MU006568">
    <property type="protein sequence ID" value="KAF2748772.1"/>
    <property type="molecule type" value="Genomic_DNA"/>
</dbReference>
<dbReference type="Proteomes" id="UP000799440">
    <property type="component" value="Unassembled WGS sequence"/>
</dbReference>
<evidence type="ECO:0000256" key="1">
    <source>
        <dbReference type="SAM" id="MobiDB-lite"/>
    </source>
</evidence>
<keyword evidence="3" id="KW-0732">Signal</keyword>
<feature type="signal peptide" evidence="3">
    <location>
        <begin position="1"/>
        <end position="21"/>
    </location>
</feature>
<keyword evidence="2" id="KW-0472">Membrane</keyword>
<dbReference type="AlphaFoldDB" id="A0A6A6VDT2"/>
<feature type="transmembrane region" description="Helical" evidence="2">
    <location>
        <begin position="197"/>
        <end position="219"/>
    </location>
</feature>
<evidence type="ECO:0000313" key="5">
    <source>
        <dbReference type="Proteomes" id="UP000799440"/>
    </source>
</evidence>
<feature type="compositionally biased region" description="Basic and acidic residues" evidence="1">
    <location>
        <begin position="464"/>
        <end position="473"/>
    </location>
</feature>
<dbReference type="OrthoDB" id="4582561at2759"/>
<accession>A0A6A6VDT2</accession>
<reference evidence="4" key="1">
    <citation type="journal article" date="2020" name="Stud. Mycol.">
        <title>101 Dothideomycetes genomes: a test case for predicting lifestyles and emergence of pathogens.</title>
        <authorList>
            <person name="Haridas S."/>
            <person name="Albert R."/>
            <person name="Binder M."/>
            <person name="Bloem J."/>
            <person name="Labutti K."/>
            <person name="Salamov A."/>
            <person name="Andreopoulos B."/>
            <person name="Baker S."/>
            <person name="Barry K."/>
            <person name="Bills G."/>
            <person name="Bluhm B."/>
            <person name="Cannon C."/>
            <person name="Castanera R."/>
            <person name="Culley D."/>
            <person name="Daum C."/>
            <person name="Ezra D."/>
            <person name="Gonzalez J."/>
            <person name="Henrissat B."/>
            <person name="Kuo A."/>
            <person name="Liang C."/>
            <person name="Lipzen A."/>
            <person name="Lutzoni F."/>
            <person name="Magnuson J."/>
            <person name="Mondo S."/>
            <person name="Nolan M."/>
            <person name="Ohm R."/>
            <person name="Pangilinan J."/>
            <person name="Park H.-J."/>
            <person name="Ramirez L."/>
            <person name="Alfaro M."/>
            <person name="Sun H."/>
            <person name="Tritt A."/>
            <person name="Yoshinaga Y."/>
            <person name="Zwiers L.-H."/>
            <person name="Turgeon B."/>
            <person name="Goodwin S."/>
            <person name="Spatafora J."/>
            <person name="Crous P."/>
            <person name="Grigoriev I."/>
        </authorList>
    </citation>
    <scope>NUCLEOTIDE SEQUENCE</scope>
    <source>
        <strain evidence="4">CBS 119925</strain>
    </source>
</reference>
<evidence type="ECO:0000256" key="2">
    <source>
        <dbReference type="SAM" id="Phobius"/>
    </source>
</evidence>
<keyword evidence="5" id="KW-1185">Reference proteome</keyword>
<feature type="transmembrane region" description="Helical" evidence="2">
    <location>
        <begin position="268"/>
        <end position="287"/>
    </location>
</feature>
<feature type="transmembrane region" description="Helical" evidence="2">
    <location>
        <begin position="336"/>
        <end position="357"/>
    </location>
</feature>
<keyword evidence="2" id="KW-0812">Transmembrane</keyword>
<keyword evidence="2" id="KW-1133">Transmembrane helix</keyword>
<feature type="transmembrane region" description="Helical" evidence="2">
    <location>
        <begin position="239"/>
        <end position="256"/>
    </location>
</feature>
<evidence type="ECO:0000256" key="3">
    <source>
        <dbReference type="SAM" id="SignalP"/>
    </source>
</evidence>
<proteinExistence type="predicted"/>
<sequence length="521" mass="58371">MWLRATVLANVLFLLSGKVTAQRIFDPQPPAILETPLNGTLELTSKSFQFTNCTLGGEWLKGYLSNDDLPLYVSTKLIQDGLSWVWNETGGAGELSNMEIMRWLFANITDNQANEVMATIHDFSTGEQCLDIACPILGWQGHPDLAGRGMLSTYIVQASLTTIYATVIIAMRLGWLPDKQVRKSVRMRGLSAIKHSTRTFLDASLVFSISMLVAAIVTYSRALYKDATQPSTYASLTTSYLSIYAVLPTLLLQICASNSLRRTKWRATVWGLIAALTSAVVALFYWLPYLPEQADEDGVAYRDSTGRYRLINDPESQIKWEALCVDTAMTRNFRTIIMALVIGLFVASGVSVILICTPESWRPKTIAKVWKHLWITTALICFVGMWVSLGYFLFFRELFNGKGGASNKDREWSFGQVLSMANWAPVVIEFVYIWTHGARRALTGQMMGPYEAVVVEEPGDGEEKEERRDEEQGKPYQPVTPSDSDDSGGPRDAPEQRSDAEHHHRLHCTPRGDPNLFKKLR</sequence>
<organism evidence="4 5">
    <name type="scientific">Sporormia fimetaria CBS 119925</name>
    <dbReference type="NCBI Taxonomy" id="1340428"/>
    <lineage>
        <taxon>Eukaryota</taxon>
        <taxon>Fungi</taxon>
        <taxon>Dikarya</taxon>
        <taxon>Ascomycota</taxon>
        <taxon>Pezizomycotina</taxon>
        <taxon>Dothideomycetes</taxon>
        <taxon>Pleosporomycetidae</taxon>
        <taxon>Pleosporales</taxon>
        <taxon>Sporormiaceae</taxon>
        <taxon>Sporormia</taxon>
    </lineage>
</organism>